<dbReference type="SMART" id="SM00797">
    <property type="entry name" value="AHS2"/>
    <property type="match status" value="1"/>
</dbReference>
<comment type="caution">
    <text evidence="5">The sequence shown here is derived from an EMBL/GenBank/DDBJ whole genome shotgun (WGS) entry which is preliminary data.</text>
</comment>
<accession>A0A1G5PDT0</accession>
<feature type="domain" description="Carboxyltransferase" evidence="4">
    <location>
        <begin position="24"/>
        <end position="302"/>
    </location>
</feature>
<dbReference type="OrthoDB" id="9768696at2"/>
<dbReference type="NCBIfam" id="TIGR00724">
    <property type="entry name" value="urea_amlyse_rel"/>
    <property type="match status" value="1"/>
</dbReference>
<name>A0A1G5PDT0_9PSED</name>
<proteinExistence type="predicted"/>
<dbReference type="InterPro" id="IPR052708">
    <property type="entry name" value="PxpC"/>
</dbReference>
<dbReference type="GO" id="GO:0016787">
    <property type="term" value="F:hydrolase activity"/>
    <property type="evidence" value="ECO:0007669"/>
    <property type="project" value="UniProtKB-KW"/>
</dbReference>
<protein>
    <submittedName>
        <fullName evidence="5">Biotin-dependent carboxylase uncharacterized domain-containing protein</fullName>
    </submittedName>
</protein>
<dbReference type="AlphaFoldDB" id="A0A1G5PDT0"/>
<keyword evidence="1" id="KW-0547">Nucleotide-binding</keyword>
<evidence type="ECO:0000256" key="2">
    <source>
        <dbReference type="ARBA" id="ARBA00022801"/>
    </source>
</evidence>
<evidence type="ECO:0000256" key="3">
    <source>
        <dbReference type="ARBA" id="ARBA00022840"/>
    </source>
</evidence>
<sequence length="313" mass="33353">MTLEVLTPGLATTFQDLGSHGHQQWGVPVGGPMDEVSHRLANVLLGNDPDAPVLEITLLGPTLHCHGRCRLALAGADLGASLNGQPWPPGQTRTLREGDQVSFGRRRSGARAYLAVVGGFRLEQVLGSRATNLRAGFGGWHGRRLEKGDLLPLMGSFANPPRLLIPDSLAHVIGAAPLRLLPGRDWTAFTDAAQAALRESAFTVTPQSDRMGYRLQGPALQLTAPCECLSEAVAFGTVQVPPDGQPIVLMADRQTTGGYPCIAQVAQVDLPRLAQCVPGDVLAFTFIDLAEAQRLDLARERQLAAFERNAGVA</sequence>
<dbReference type="GO" id="GO:0005524">
    <property type="term" value="F:ATP binding"/>
    <property type="evidence" value="ECO:0007669"/>
    <property type="project" value="UniProtKB-KW"/>
</dbReference>
<dbReference type="EMBL" id="FMWB01000015">
    <property type="protein sequence ID" value="SCZ47677.1"/>
    <property type="molecule type" value="Genomic_DNA"/>
</dbReference>
<evidence type="ECO:0000256" key="1">
    <source>
        <dbReference type="ARBA" id="ARBA00022741"/>
    </source>
</evidence>
<dbReference type="Pfam" id="PF02626">
    <property type="entry name" value="CT_A_B"/>
    <property type="match status" value="1"/>
</dbReference>
<evidence type="ECO:0000259" key="4">
    <source>
        <dbReference type="SMART" id="SM00797"/>
    </source>
</evidence>
<dbReference type="Proteomes" id="UP000183046">
    <property type="component" value="Unassembled WGS sequence"/>
</dbReference>
<dbReference type="InterPro" id="IPR029000">
    <property type="entry name" value="Cyclophilin-like_dom_sf"/>
</dbReference>
<dbReference type="Gene3D" id="2.40.100.10">
    <property type="entry name" value="Cyclophilin-like"/>
    <property type="match status" value="1"/>
</dbReference>
<dbReference type="InterPro" id="IPR003778">
    <property type="entry name" value="CT_A_B"/>
</dbReference>
<keyword evidence="2" id="KW-0378">Hydrolase</keyword>
<dbReference type="PANTHER" id="PTHR43309:SF3">
    <property type="entry name" value="5-OXOPROLINASE SUBUNIT C"/>
    <property type="match status" value="1"/>
</dbReference>
<organism evidence="5 6">
    <name type="scientific">Pseudomonas oryzihabitans</name>
    <dbReference type="NCBI Taxonomy" id="47885"/>
    <lineage>
        <taxon>Bacteria</taxon>
        <taxon>Pseudomonadati</taxon>
        <taxon>Pseudomonadota</taxon>
        <taxon>Gammaproteobacteria</taxon>
        <taxon>Pseudomonadales</taxon>
        <taxon>Pseudomonadaceae</taxon>
        <taxon>Pseudomonas</taxon>
    </lineage>
</organism>
<dbReference type="RefSeq" id="WP_074584880.1">
    <property type="nucleotide sequence ID" value="NZ_FMWB01000015.1"/>
</dbReference>
<gene>
    <name evidence="5" type="ORF">SAMN05216279_11574</name>
</gene>
<reference evidence="6" key="1">
    <citation type="submission" date="2016-10" db="EMBL/GenBank/DDBJ databases">
        <authorList>
            <person name="de Groot N.N."/>
        </authorList>
    </citation>
    <scope>NUCLEOTIDE SEQUENCE [LARGE SCALE GENOMIC DNA]</scope>
    <source>
        <strain evidence="6">DSM 15758</strain>
    </source>
</reference>
<dbReference type="SUPFAM" id="SSF50891">
    <property type="entry name" value="Cyclophilin-like"/>
    <property type="match status" value="1"/>
</dbReference>
<keyword evidence="3" id="KW-0067">ATP-binding</keyword>
<evidence type="ECO:0000313" key="5">
    <source>
        <dbReference type="EMBL" id="SCZ47677.1"/>
    </source>
</evidence>
<dbReference type="PANTHER" id="PTHR43309">
    <property type="entry name" value="5-OXOPROLINASE SUBUNIT C"/>
    <property type="match status" value="1"/>
</dbReference>
<evidence type="ECO:0000313" key="6">
    <source>
        <dbReference type="Proteomes" id="UP000183046"/>
    </source>
</evidence>